<evidence type="ECO:0000256" key="2">
    <source>
        <dbReference type="ARBA" id="ARBA00007362"/>
    </source>
</evidence>
<feature type="transmembrane region" description="Helical" evidence="3">
    <location>
        <begin position="186"/>
        <end position="203"/>
    </location>
</feature>
<dbReference type="Proteomes" id="UP001596142">
    <property type="component" value="Unassembled WGS sequence"/>
</dbReference>
<keyword evidence="3" id="KW-0812">Transmembrane</keyword>
<feature type="transmembrane region" description="Helical" evidence="3">
    <location>
        <begin position="250"/>
        <end position="270"/>
    </location>
</feature>
<dbReference type="PANTHER" id="PTHR22911:SF137">
    <property type="entry name" value="SOLUTE CARRIER FAMILY 35 MEMBER G2-RELATED"/>
    <property type="match status" value="1"/>
</dbReference>
<evidence type="ECO:0000313" key="6">
    <source>
        <dbReference type="Proteomes" id="UP001596142"/>
    </source>
</evidence>
<comment type="caution">
    <text evidence="5">The sequence shown here is derived from an EMBL/GenBank/DDBJ whole genome shotgun (WGS) entry which is preliminary data.</text>
</comment>
<keyword evidence="3" id="KW-1133">Transmembrane helix</keyword>
<dbReference type="SUPFAM" id="SSF103481">
    <property type="entry name" value="Multidrug resistance efflux transporter EmrE"/>
    <property type="match status" value="2"/>
</dbReference>
<feature type="transmembrane region" description="Helical" evidence="3">
    <location>
        <begin position="67"/>
        <end position="87"/>
    </location>
</feature>
<feature type="domain" description="EamA" evidence="4">
    <location>
        <begin position="2"/>
        <end position="135"/>
    </location>
</feature>
<feature type="transmembrane region" description="Helical" evidence="3">
    <location>
        <begin position="223"/>
        <end position="244"/>
    </location>
</feature>
<dbReference type="InterPro" id="IPR000620">
    <property type="entry name" value="EamA_dom"/>
</dbReference>
<proteinExistence type="inferred from homology"/>
<feature type="transmembrane region" description="Helical" evidence="3">
    <location>
        <begin position="107"/>
        <end position="135"/>
    </location>
</feature>
<gene>
    <name evidence="5" type="ORF">ACFPU1_06910</name>
</gene>
<evidence type="ECO:0000256" key="1">
    <source>
        <dbReference type="ARBA" id="ARBA00004127"/>
    </source>
</evidence>
<evidence type="ECO:0000256" key="3">
    <source>
        <dbReference type="SAM" id="Phobius"/>
    </source>
</evidence>
<dbReference type="InterPro" id="IPR037185">
    <property type="entry name" value="EmrE-like"/>
</dbReference>
<feature type="transmembrane region" description="Helical" evidence="3">
    <location>
        <begin position="277"/>
        <end position="297"/>
    </location>
</feature>
<evidence type="ECO:0000313" key="5">
    <source>
        <dbReference type="EMBL" id="MFC5712506.1"/>
    </source>
</evidence>
<dbReference type="PANTHER" id="PTHR22911">
    <property type="entry name" value="ACYL-MALONYL CONDENSING ENZYME-RELATED"/>
    <property type="match status" value="1"/>
</dbReference>
<dbReference type="EMBL" id="JBHSOZ010000003">
    <property type="protein sequence ID" value="MFC5712506.1"/>
    <property type="molecule type" value="Genomic_DNA"/>
</dbReference>
<sequence>MGFILALLTGLCFAISNILVRKGMAHSQKDNGVLTTLLVNLIVLGGAALLFRLLTEGQPITWQGLGWFALAGVFTTFLGRTTLFMSFRHIGPTRGTAVKNSAPMFTVLFAVLFLGEAVAGLPLVGIILVLCGLFIQGYYMVQQGPDLSVDKGRERKGYFIALTSAVVFGIGQAFRKPGMEIMSDPFLGAFISASVASILFLSVEARETRIFTQIKRQIKAKNIYYIGAGVFTSFAMICFFSAIMFIPVSYVAVVAALEPMLTIILSKLFLRQEEKIYGYTLAAAFTIVGGVAMIILFT</sequence>
<feature type="transmembrane region" description="Helical" evidence="3">
    <location>
        <begin position="37"/>
        <end position="55"/>
    </location>
</feature>
<feature type="domain" description="EamA" evidence="4">
    <location>
        <begin position="156"/>
        <end position="295"/>
    </location>
</feature>
<accession>A0ABW0YL80</accession>
<evidence type="ECO:0000259" key="4">
    <source>
        <dbReference type="Pfam" id="PF00892"/>
    </source>
</evidence>
<name>A0ABW0YL80_9BACI</name>
<dbReference type="RefSeq" id="WP_385939668.1">
    <property type="nucleotide sequence ID" value="NZ_JBHSOZ010000003.1"/>
</dbReference>
<keyword evidence="3" id="KW-0472">Membrane</keyword>
<reference evidence="6" key="1">
    <citation type="journal article" date="2019" name="Int. J. Syst. Evol. Microbiol.">
        <title>The Global Catalogue of Microorganisms (GCM) 10K type strain sequencing project: providing services to taxonomists for standard genome sequencing and annotation.</title>
        <authorList>
            <consortium name="The Broad Institute Genomics Platform"/>
            <consortium name="The Broad Institute Genome Sequencing Center for Infectious Disease"/>
            <person name="Wu L."/>
            <person name="Ma J."/>
        </authorList>
    </citation>
    <scope>NUCLEOTIDE SEQUENCE [LARGE SCALE GENOMIC DNA]</scope>
    <source>
        <strain evidence="6">CECT 7184</strain>
    </source>
</reference>
<dbReference type="Pfam" id="PF00892">
    <property type="entry name" value="EamA"/>
    <property type="match status" value="2"/>
</dbReference>
<comment type="subcellular location">
    <subcellularLocation>
        <location evidence="1">Endomembrane system</location>
        <topology evidence="1">Multi-pass membrane protein</topology>
    </subcellularLocation>
</comment>
<protein>
    <submittedName>
        <fullName evidence="5">DMT family transporter</fullName>
    </submittedName>
</protein>
<keyword evidence="6" id="KW-1185">Reference proteome</keyword>
<organism evidence="5 6">
    <name type="scientific">Thalassorhabdus alkalitolerans</name>
    <dbReference type="NCBI Taxonomy" id="2282697"/>
    <lineage>
        <taxon>Bacteria</taxon>
        <taxon>Bacillati</taxon>
        <taxon>Bacillota</taxon>
        <taxon>Bacilli</taxon>
        <taxon>Bacillales</taxon>
        <taxon>Bacillaceae</taxon>
        <taxon>Thalassorhabdus</taxon>
    </lineage>
</organism>
<comment type="similarity">
    <text evidence="2">Belongs to the EamA transporter family.</text>
</comment>